<accession>A0ABP8AFP5</accession>
<keyword evidence="1" id="KW-0596">Phosphopantetheine</keyword>
<proteinExistence type="predicted"/>
<name>A0ABP8AFP5_9ACTN</name>
<keyword evidence="5" id="KW-1185">Reference proteome</keyword>
<evidence type="ECO:0000313" key="5">
    <source>
        <dbReference type="Proteomes" id="UP001501251"/>
    </source>
</evidence>
<evidence type="ECO:0000313" key="4">
    <source>
        <dbReference type="EMBL" id="GAA4183203.1"/>
    </source>
</evidence>
<dbReference type="PANTHER" id="PTHR45527:SF1">
    <property type="entry name" value="FATTY ACID SYNTHASE"/>
    <property type="match status" value="1"/>
</dbReference>
<keyword evidence="2" id="KW-0597">Phosphoprotein</keyword>
<dbReference type="PROSITE" id="PS00012">
    <property type="entry name" value="PHOSPHOPANTETHEINE"/>
    <property type="match status" value="1"/>
</dbReference>
<evidence type="ECO:0000256" key="2">
    <source>
        <dbReference type="ARBA" id="ARBA00022553"/>
    </source>
</evidence>
<dbReference type="SUPFAM" id="SSF47336">
    <property type="entry name" value="ACP-like"/>
    <property type="match status" value="1"/>
</dbReference>
<protein>
    <recommendedName>
        <fullName evidence="3">Carrier domain-containing protein</fullName>
    </recommendedName>
</protein>
<dbReference type="InterPro" id="IPR006162">
    <property type="entry name" value="Ppantetheine_attach_site"/>
</dbReference>
<dbReference type="PROSITE" id="PS50075">
    <property type="entry name" value="CARRIER"/>
    <property type="match status" value="1"/>
</dbReference>
<dbReference type="Gene3D" id="1.10.1200.10">
    <property type="entry name" value="ACP-like"/>
    <property type="match status" value="1"/>
</dbReference>
<dbReference type="SMART" id="SM00823">
    <property type="entry name" value="PKS_PP"/>
    <property type="match status" value="1"/>
</dbReference>
<dbReference type="RefSeq" id="WP_344915425.1">
    <property type="nucleotide sequence ID" value="NZ_BAABAQ010000001.1"/>
</dbReference>
<evidence type="ECO:0000259" key="3">
    <source>
        <dbReference type="PROSITE" id="PS50075"/>
    </source>
</evidence>
<organism evidence="4 5">
    <name type="scientific">Streptosporangium oxazolinicum</name>
    <dbReference type="NCBI Taxonomy" id="909287"/>
    <lineage>
        <taxon>Bacteria</taxon>
        <taxon>Bacillati</taxon>
        <taxon>Actinomycetota</taxon>
        <taxon>Actinomycetes</taxon>
        <taxon>Streptosporangiales</taxon>
        <taxon>Streptosporangiaceae</taxon>
        <taxon>Streptosporangium</taxon>
    </lineage>
</organism>
<sequence length="83" mass="9282">MSNAPDTLPRGEAEELVAAIWCDVFNLERIGRHDDFYELGGHSLLAIRMASRLRDTVGLKVPLRLILDNPTVAEMALLIRRPA</sequence>
<evidence type="ECO:0000256" key="1">
    <source>
        <dbReference type="ARBA" id="ARBA00022450"/>
    </source>
</evidence>
<dbReference type="InterPro" id="IPR020806">
    <property type="entry name" value="PKS_PP-bd"/>
</dbReference>
<dbReference type="PANTHER" id="PTHR45527">
    <property type="entry name" value="NONRIBOSOMAL PEPTIDE SYNTHETASE"/>
    <property type="match status" value="1"/>
</dbReference>
<gene>
    <name evidence="4" type="ORF">GCM10022252_10260</name>
</gene>
<dbReference type="EMBL" id="BAABAQ010000001">
    <property type="protein sequence ID" value="GAA4183203.1"/>
    <property type="molecule type" value="Genomic_DNA"/>
</dbReference>
<comment type="caution">
    <text evidence="4">The sequence shown here is derived from an EMBL/GenBank/DDBJ whole genome shotgun (WGS) entry which is preliminary data.</text>
</comment>
<dbReference type="InterPro" id="IPR036736">
    <property type="entry name" value="ACP-like_sf"/>
</dbReference>
<dbReference type="Proteomes" id="UP001501251">
    <property type="component" value="Unassembled WGS sequence"/>
</dbReference>
<reference evidence="5" key="1">
    <citation type="journal article" date="2019" name="Int. J. Syst. Evol. Microbiol.">
        <title>The Global Catalogue of Microorganisms (GCM) 10K type strain sequencing project: providing services to taxonomists for standard genome sequencing and annotation.</title>
        <authorList>
            <consortium name="The Broad Institute Genomics Platform"/>
            <consortium name="The Broad Institute Genome Sequencing Center for Infectious Disease"/>
            <person name="Wu L."/>
            <person name="Ma J."/>
        </authorList>
    </citation>
    <scope>NUCLEOTIDE SEQUENCE [LARGE SCALE GENOMIC DNA]</scope>
    <source>
        <strain evidence="5">JCM 17388</strain>
    </source>
</reference>
<feature type="domain" description="Carrier" evidence="3">
    <location>
        <begin position="8"/>
        <end position="83"/>
    </location>
</feature>
<dbReference type="Pfam" id="PF00550">
    <property type="entry name" value="PP-binding"/>
    <property type="match status" value="1"/>
</dbReference>
<dbReference type="InterPro" id="IPR009081">
    <property type="entry name" value="PP-bd_ACP"/>
</dbReference>